<dbReference type="InterPro" id="IPR003615">
    <property type="entry name" value="HNH_nuc"/>
</dbReference>
<dbReference type="EMBL" id="DSID01000101">
    <property type="protein sequence ID" value="HEX69861.1"/>
    <property type="molecule type" value="Genomic_DNA"/>
</dbReference>
<dbReference type="Gene3D" id="1.10.30.50">
    <property type="match status" value="1"/>
</dbReference>
<dbReference type="CDD" id="cd00085">
    <property type="entry name" value="HNHc"/>
    <property type="match status" value="1"/>
</dbReference>
<sequence length="198" mass="22888">MNETEPGQPQHNGHQNGYRLNGHYPVLVLNQNYEPLHVSSVRRAIVLLLTGKAELLEAYEHELASAQARFPAPAVIRLIYLIRRPQPRVKLCRREVFARDHYTCQYCGTRTTDLTIDHVVPRSRGGSHTWENVVSACRACNHRKGGKSLAEARMRLLRQPFEPRPGRYYTIERALNARVHESWLKFLPELDIHHLSSR</sequence>
<dbReference type="InterPro" id="IPR029471">
    <property type="entry name" value="HNH_5"/>
</dbReference>
<evidence type="ECO:0000259" key="1">
    <source>
        <dbReference type="SMART" id="SM00507"/>
    </source>
</evidence>
<dbReference type="Pfam" id="PF14279">
    <property type="entry name" value="HNH_5"/>
    <property type="match status" value="1"/>
</dbReference>
<dbReference type="InterPro" id="IPR052892">
    <property type="entry name" value="NA-targeting_endonuclease"/>
</dbReference>
<dbReference type="PANTHER" id="PTHR33877:SF2">
    <property type="entry name" value="OS07G0170200 PROTEIN"/>
    <property type="match status" value="1"/>
</dbReference>
<keyword evidence="2" id="KW-0378">Hydrolase</keyword>
<dbReference type="AlphaFoldDB" id="A0A7C3APD8"/>
<dbReference type="SMART" id="SM00507">
    <property type="entry name" value="HNHc"/>
    <property type="match status" value="1"/>
</dbReference>
<keyword evidence="2" id="KW-0540">Nuclease</keyword>
<feature type="domain" description="HNH nuclease" evidence="1">
    <location>
        <begin position="91"/>
        <end position="142"/>
    </location>
</feature>
<comment type="caution">
    <text evidence="2">The sequence shown here is derived from an EMBL/GenBank/DDBJ whole genome shotgun (WGS) entry which is preliminary data.</text>
</comment>
<evidence type="ECO:0000313" key="2">
    <source>
        <dbReference type="EMBL" id="HEX69861.1"/>
    </source>
</evidence>
<reference evidence="2" key="1">
    <citation type="journal article" date="2020" name="mSystems">
        <title>Genome- and Community-Level Interaction Insights into Carbon Utilization and Element Cycling Functions of Hydrothermarchaeota in Hydrothermal Sediment.</title>
        <authorList>
            <person name="Zhou Z."/>
            <person name="Liu Y."/>
            <person name="Xu W."/>
            <person name="Pan J."/>
            <person name="Luo Z.H."/>
            <person name="Li M."/>
        </authorList>
    </citation>
    <scope>NUCLEOTIDE SEQUENCE [LARGE SCALE GENOMIC DNA]</scope>
    <source>
        <strain evidence="2">SpSt-192</strain>
    </source>
</reference>
<dbReference type="GO" id="GO:0004519">
    <property type="term" value="F:endonuclease activity"/>
    <property type="evidence" value="ECO:0007669"/>
    <property type="project" value="UniProtKB-KW"/>
</dbReference>
<dbReference type="PANTHER" id="PTHR33877">
    <property type="entry name" value="SLL1193 PROTEIN"/>
    <property type="match status" value="1"/>
</dbReference>
<name>A0A7C3APD8_9BACT</name>
<accession>A0A7C3APD8</accession>
<organism evidence="2">
    <name type="scientific">Thermorudis sp</name>
    <dbReference type="NCBI Taxonomy" id="1969470"/>
    <lineage>
        <taxon>Bacteria</taxon>
        <taxon>Pseudomonadati</taxon>
        <taxon>Thermomicrobiota</taxon>
        <taxon>Thermomicrobia</taxon>
        <taxon>Thermomicrobia incertae sedis</taxon>
        <taxon>Thermorudis</taxon>
    </lineage>
</organism>
<gene>
    <name evidence="2" type="ORF">ENP13_01265</name>
</gene>
<keyword evidence="2" id="KW-0255">Endonuclease</keyword>
<protein>
    <submittedName>
        <fullName evidence="2">HNH endonuclease</fullName>
    </submittedName>
</protein>
<proteinExistence type="predicted"/>